<reference evidence="8" key="1">
    <citation type="submission" date="2021-05" db="EMBL/GenBank/DDBJ databases">
        <title>A free-living protist that lacks canonical eukaryotic 1 DNA replication and segregation systems.</title>
        <authorList>
            <person name="Salas-Leiva D.E."/>
            <person name="Tromer E.C."/>
            <person name="Curtis B.A."/>
            <person name="Jerlstrom-Hultqvist J."/>
            <person name="Kolisko M."/>
            <person name="Yi Z."/>
            <person name="Salas-Leiva J.S."/>
            <person name="Gallot-Lavallee L."/>
            <person name="Kops G.J.P.L."/>
            <person name="Archibald J.M."/>
            <person name="Simpson A.G.B."/>
            <person name="Roger A.J."/>
        </authorList>
    </citation>
    <scope>NUCLEOTIDE SEQUENCE</scope>
    <source>
        <strain evidence="8">BICM</strain>
    </source>
</reference>
<dbReference type="PANTHER" id="PTHR23142">
    <property type="entry name" value="PRE-MRNA-SPLICING FACTOR 38A-RELATED"/>
    <property type="match status" value="1"/>
</dbReference>
<keyword evidence="5 7" id="KW-0508">mRNA splicing</keyword>
<evidence type="ECO:0000256" key="6">
    <source>
        <dbReference type="ARBA" id="ARBA00023242"/>
    </source>
</evidence>
<comment type="function">
    <text evidence="7">Required for pre-mRNA splicing.</text>
</comment>
<evidence type="ECO:0000256" key="1">
    <source>
        <dbReference type="ARBA" id="ARBA00004123"/>
    </source>
</evidence>
<sequence length="142" mass="16375">MNATPSYVVHVHGQDPQFLVDKIVRRKIYDCNFWKVYCTSLEQDTVIHRVLELFYVGGTFGAYEEPSPFLCLLLKLLQVQPPLELVTGIFTRSTNPHVRVLAAMYTRMVAPSAVIYETLEPLLFDRAPRPNEGRDRVGREHR</sequence>
<dbReference type="Proteomes" id="UP000717585">
    <property type="component" value="Unassembled WGS sequence"/>
</dbReference>
<keyword evidence="6 7" id="KW-0539">Nucleus</keyword>
<gene>
    <name evidence="8" type="ORF">J8273_4286</name>
</gene>
<dbReference type="AlphaFoldDB" id="A0A8J6B6M7"/>
<dbReference type="Pfam" id="PF03371">
    <property type="entry name" value="PRP38"/>
    <property type="match status" value="1"/>
</dbReference>
<comment type="similarity">
    <text evidence="2 7">Belongs to the PRP38 family.</text>
</comment>
<keyword evidence="3 7" id="KW-0507">mRNA processing</keyword>
<evidence type="ECO:0000256" key="7">
    <source>
        <dbReference type="RuleBase" id="RU367025"/>
    </source>
</evidence>
<name>A0A8J6B6M7_9EUKA</name>
<evidence type="ECO:0000313" key="9">
    <source>
        <dbReference type="Proteomes" id="UP000717585"/>
    </source>
</evidence>
<accession>A0A8J6B6M7</accession>
<keyword evidence="9" id="KW-1185">Reference proteome</keyword>
<dbReference type="EMBL" id="JAHDYR010000016">
    <property type="protein sequence ID" value="KAG9394184.1"/>
    <property type="molecule type" value="Genomic_DNA"/>
</dbReference>
<evidence type="ECO:0000256" key="5">
    <source>
        <dbReference type="ARBA" id="ARBA00023187"/>
    </source>
</evidence>
<keyword evidence="4 7" id="KW-0747">Spliceosome</keyword>
<dbReference type="GO" id="GO:0000398">
    <property type="term" value="P:mRNA splicing, via spliceosome"/>
    <property type="evidence" value="ECO:0007669"/>
    <property type="project" value="UniProtKB-UniRule"/>
</dbReference>
<dbReference type="OrthoDB" id="190958at2759"/>
<evidence type="ECO:0000256" key="3">
    <source>
        <dbReference type="ARBA" id="ARBA00022664"/>
    </source>
</evidence>
<dbReference type="GO" id="GO:0005681">
    <property type="term" value="C:spliceosomal complex"/>
    <property type="evidence" value="ECO:0007669"/>
    <property type="project" value="UniProtKB-KW"/>
</dbReference>
<evidence type="ECO:0000256" key="4">
    <source>
        <dbReference type="ARBA" id="ARBA00022728"/>
    </source>
</evidence>
<evidence type="ECO:0000313" key="8">
    <source>
        <dbReference type="EMBL" id="KAG9394184.1"/>
    </source>
</evidence>
<comment type="subcellular location">
    <subcellularLocation>
        <location evidence="1 7">Nucleus</location>
    </subcellularLocation>
</comment>
<dbReference type="InterPro" id="IPR005037">
    <property type="entry name" value="PRP38"/>
</dbReference>
<organism evidence="8 9">
    <name type="scientific">Carpediemonas membranifera</name>
    <dbReference type="NCBI Taxonomy" id="201153"/>
    <lineage>
        <taxon>Eukaryota</taxon>
        <taxon>Metamonada</taxon>
        <taxon>Carpediemonas-like organisms</taxon>
        <taxon>Carpediemonas</taxon>
    </lineage>
</organism>
<protein>
    <recommendedName>
        <fullName evidence="7">Pre-mRNA-splicing factor 38</fullName>
    </recommendedName>
</protein>
<evidence type="ECO:0000256" key="2">
    <source>
        <dbReference type="ARBA" id="ARBA00006164"/>
    </source>
</evidence>
<proteinExistence type="inferred from homology"/>
<comment type="caution">
    <text evidence="8">The sequence shown here is derived from an EMBL/GenBank/DDBJ whole genome shotgun (WGS) entry which is preliminary data.</text>
</comment>